<dbReference type="PANTHER" id="PTHR13999">
    <property type="entry name" value="INTERFERON INDUCIBLE TRANSMEMBRANE PROTEIN"/>
    <property type="match status" value="1"/>
</dbReference>
<feature type="transmembrane region" description="Helical" evidence="6">
    <location>
        <begin position="40"/>
        <end position="64"/>
    </location>
</feature>
<comment type="subcellular location">
    <subcellularLocation>
        <location evidence="1">Membrane</location>
    </subcellularLocation>
</comment>
<reference evidence="7 8" key="1">
    <citation type="submission" date="2019-04" db="EMBL/GenBank/DDBJ databases">
        <authorList>
            <consortium name="Wellcome Sanger Institute Data Sharing"/>
        </authorList>
    </citation>
    <scope>NUCLEOTIDE SEQUENCE [LARGE SCALE GENOMIC DNA]</scope>
</reference>
<sequence>MDNQPQFVPLQGVTREQPRHPGETRVLMVPAAIPPVQDHVVWSLCSFMYTNFCCIGLVALIYSIKARDSKVIGDLEAAQKYGWTAYRLNCCALLSALTVAVIVVFTSVLTNVL</sequence>
<feature type="transmembrane region" description="Helical" evidence="6">
    <location>
        <begin position="85"/>
        <end position="109"/>
    </location>
</feature>
<dbReference type="Pfam" id="PF04505">
    <property type="entry name" value="CD225"/>
    <property type="match status" value="1"/>
</dbReference>
<reference evidence="7" key="2">
    <citation type="submission" date="2025-08" db="UniProtKB">
        <authorList>
            <consortium name="Ensembl"/>
        </authorList>
    </citation>
    <scope>IDENTIFICATION</scope>
</reference>
<evidence type="ECO:0000256" key="1">
    <source>
        <dbReference type="ARBA" id="ARBA00004370"/>
    </source>
</evidence>
<name>A0A8C9U1N9_SCLFO</name>
<evidence type="ECO:0000256" key="4">
    <source>
        <dbReference type="ARBA" id="ARBA00022989"/>
    </source>
</evidence>
<evidence type="ECO:0000256" key="6">
    <source>
        <dbReference type="SAM" id="Phobius"/>
    </source>
</evidence>
<dbReference type="AlphaFoldDB" id="A0A8C9U1N9"/>
<evidence type="ECO:0000256" key="5">
    <source>
        <dbReference type="ARBA" id="ARBA00023136"/>
    </source>
</evidence>
<keyword evidence="4 6" id="KW-1133">Transmembrane helix</keyword>
<organism evidence="7 8">
    <name type="scientific">Scleropages formosus</name>
    <name type="common">Asian bonytongue</name>
    <name type="synonym">Osteoglossum formosum</name>
    <dbReference type="NCBI Taxonomy" id="113540"/>
    <lineage>
        <taxon>Eukaryota</taxon>
        <taxon>Metazoa</taxon>
        <taxon>Chordata</taxon>
        <taxon>Craniata</taxon>
        <taxon>Vertebrata</taxon>
        <taxon>Euteleostomi</taxon>
        <taxon>Actinopterygii</taxon>
        <taxon>Neopterygii</taxon>
        <taxon>Teleostei</taxon>
        <taxon>Osteoglossocephala</taxon>
        <taxon>Osteoglossomorpha</taxon>
        <taxon>Osteoglossiformes</taxon>
        <taxon>Osteoglossidae</taxon>
        <taxon>Scleropages</taxon>
    </lineage>
</organism>
<evidence type="ECO:0000313" key="8">
    <source>
        <dbReference type="Proteomes" id="UP000694397"/>
    </source>
</evidence>
<proteinExistence type="inferred from homology"/>
<dbReference type="GeneTree" id="ENSGT00950000182857"/>
<comment type="similarity">
    <text evidence="2">Belongs to the CD225/Dispanin family.</text>
</comment>
<dbReference type="Proteomes" id="UP000694397">
    <property type="component" value="Chromosome 5"/>
</dbReference>
<protein>
    <submittedName>
        <fullName evidence="7">Uncharacterized protein</fullName>
    </submittedName>
</protein>
<evidence type="ECO:0000256" key="2">
    <source>
        <dbReference type="ARBA" id="ARBA00006843"/>
    </source>
</evidence>
<dbReference type="OrthoDB" id="9906841at2759"/>
<keyword evidence="8" id="KW-1185">Reference proteome</keyword>
<reference evidence="7" key="3">
    <citation type="submission" date="2025-09" db="UniProtKB">
        <authorList>
            <consortium name="Ensembl"/>
        </authorList>
    </citation>
    <scope>IDENTIFICATION</scope>
</reference>
<keyword evidence="3 6" id="KW-0812">Transmembrane</keyword>
<dbReference type="InterPro" id="IPR007593">
    <property type="entry name" value="CD225/Dispanin_fam"/>
</dbReference>
<dbReference type="GO" id="GO:0005886">
    <property type="term" value="C:plasma membrane"/>
    <property type="evidence" value="ECO:0007669"/>
    <property type="project" value="TreeGrafter"/>
</dbReference>
<accession>A0A8C9U1N9</accession>
<evidence type="ECO:0000256" key="3">
    <source>
        <dbReference type="ARBA" id="ARBA00022692"/>
    </source>
</evidence>
<evidence type="ECO:0000313" key="7">
    <source>
        <dbReference type="Ensembl" id="ENSSFOP00015058404.1"/>
    </source>
</evidence>
<dbReference type="InterPro" id="IPR051517">
    <property type="entry name" value="IFITM_antiviral_protein"/>
</dbReference>
<dbReference type="Ensembl" id="ENSSFOT00015051952.1">
    <property type="protein sequence ID" value="ENSSFOP00015058404.1"/>
    <property type="gene ID" value="ENSSFOG00015032638.1"/>
</dbReference>
<keyword evidence="5 6" id="KW-0472">Membrane</keyword>